<reference evidence="1" key="2">
    <citation type="submission" date="2025-09" db="UniProtKB">
        <authorList>
            <consortium name="EnsemblPlants"/>
        </authorList>
    </citation>
    <scope>IDENTIFICATION</scope>
</reference>
<accession>A0ACD5ZXA7</accession>
<organism evidence="1 2">
    <name type="scientific">Avena sativa</name>
    <name type="common">Oat</name>
    <dbReference type="NCBI Taxonomy" id="4498"/>
    <lineage>
        <taxon>Eukaryota</taxon>
        <taxon>Viridiplantae</taxon>
        <taxon>Streptophyta</taxon>
        <taxon>Embryophyta</taxon>
        <taxon>Tracheophyta</taxon>
        <taxon>Spermatophyta</taxon>
        <taxon>Magnoliopsida</taxon>
        <taxon>Liliopsida</taxon>
        <taxon>Poales</taxon>
        <taxon>Poaceae</taxon>
        <taxon>BOP clade</taxon>
        <taxon>Pooideae</taxon>
        <taxon>Poodae</taxon>
        <taxon>Poeae</taxon>
        <taxon>Poeae Chloroplast Group 1 (Aveneae type)</taxon>
        <taxon>Aveninae</taxon>
        <taxon>Avena</taxon>
    </lineage>
</organism>
<dbReference type="EnsemblPlants" id="AVESA.00010b.r2.7CG0686980.1">
    <property type="protein sequence ID" value="AVESA.00010b.r2.7CG0686980.1.CDS"/>
    <property type="gene ID" value="AVESA.00010b.r2.7CG0686980"/>
</dbReference>
<dbReference type="Proteomes" id="UP001732700">
    <property type="component" value="Chromosome 7C"/>
</dbReference>
<evidence type="ECO:0000313" key="2">
    <source>
        <dbReference type="Proteomes" id="UP001732700"/>
    </source>
</evidence>
<protein>
    <submittedName>
        <fullName evidence="1">Uncharacterized protein</fullName>
    </submittedName>
</protein>
<proteinExistence type="predicted"/>
<sequence>MSDTDIDTAEAYPYADLWIQYALICKVRVLDIFCQDDAPHNIQLDVPLVSERLTTLNLNQVDLERCAALVDSKLSLDFSSCPLLKDLRMQRCRICVHKISSKSLERLRITGLTSFNPLYRTARKNLHPRLRISAPSLISLVLGYFLEEAPVLESMPFLQKAFIKLHVGNDCTCVGIKPGVQRCGDQSCERCYGYSTGSYQSVLLNGLSNAIHLELIADPRVYIFRRDLAYCPIFGNLKTLLLNEWCVSNGLHGLVCILQHSPILEKLTLLFNTKNLPSAIGDDGNHDPIEQKFACVHLKVVDIKYQVMNQRVSRTLKLLSTCGIPREHIRLKVCPSSPSSFSFEKQ</sequence>
<reference evidence="1" key="1">
    <citation type="submission" date="2021-05" db="EMBL/GenBank/DDBJ databases">
        <authorList>
            <person name="Scholz U."/>
            <person name="Mascher M."/>
            <person name="Fiebig A."/>
        </authorList>
    </citation>
    <scope>NUCLEOTIDE SEQUENCE [LARGE SCALE GENOMIC DNA]</scope>
</reference>
<name>A0ACD5ZXA7_AVESA</name>
<evidence type="ECO:0000313" key="1">
    <source>
        <dbReference type="EnsemblPlants" id="AVESA.00010b.r2.7CG0686980.1.CDS"/>
    </source>
</evidence>
<keyword evidence="2" id="KW-1185">Reference proteome</keyword>